<dbReference type="EMBL" id="AP028912">
    <property type="protein sequence ID" value="BES94014.1"/>
    <property type="molecule type" value="Genomic_DNA"/>
</dbReference>
<evidence type="ECO:0000259" key="1">
    <source>
        <dbReference type="Pfam" id="PF07727"/>
    </source>
</evidence>
<keyword evidence="3" id="KW-1185">Reference proteome</keyword>
<sequence length="137" mass="15648">MDEDEPDPNDPQWFGAIKEEIKSHIKNGTWEIVEKKKDNKLVSCKLVLKDKFRSDGTLERKKARLVARGFTQRQNIDFSETYAPVAKLSSIRFILALAAENDMLLNQMDVTTAFLNGDLEENLYMATPQDLEKNAAK</sequence>
<organism evidence="2 3">
    <name type="scientific">Nesidiocoris tenuis</name>
    <dbReference type="NCBI Taxonomy" id="355587"/>
    <lineage>
        <taxon>Eukaryota</taxon>
        <taxon>Metazoa</taxon>
        <taxon>Ecdysozoa</taxon>
        <taxon>Arthropoda</taxon>
        <taxon>Hexapoda</taxon>
        <taxon>Insecta</taxon>
        <taxon>Pterygota</taxon>
        <taxon>Neoptera</taxon>
        <taxon>Paraneoptera</taxon>
        <taxon>Hemiptera</taxon>
        <taxon>Heteroptera</taxon>
        <taxon>Panheteroptera</taxon>
        <taxon>Cimicomorpha</taxon>
        <taxon>Miridae</taxon>
        <taxon>Dicyphina</taxon>
        <taxon>Nesidiocoris</taxon>
    </lineage>
</organism>
<gene>
    <name evidence="2" type="ORF">NTJ_06823</name>
</gene>
<dbReference type="Proteomes" id="UP001307889">
    <property type="component" value="Chromosome 4"/>
</dbReference>
<dbReference type="InterPro" id="IPR013103">
    <property type="entry name" value="RVT_2"/>
</dbReference>
<reference evidence="2 3" key="1">
    <citation type="submission" date="2023-09" db="EMBL/GenBank/DDBJ databases">
        <title>Nesidiocoris tenuis whole genome shotgun sequence.</title>
        <authorList>
            <person name="Shibata T."/>
            <person name="Shimoda M."/>
            <person name="Kobayashi T."/>
            <person name="Uehara T."/>
        </authorList>
    </citation>
    <scope>NUCLEOTIDE SEQUENCE [LARGE SCALE GENOMIC DNA]</scope>
    <source>
        <strain evidence="2 3">Japan</strain>
    </source>
</reference>
<name>A0ABN7AP66_9HEMI</name>
<feature type="domain" description="Reverse transcriptase Ty1/copia-type" evidence="1">
    <location>
        <begin position="27"/>
        <end position="133"/>
    </location>
</feature>
<proteinExistence type="predicted"/>
<accession>A0ABN7AP66</accession>
<dbReference type="Pfam" id="PF07727">
    <property type="entry name" value="RVT_2"/>
    <property type="match status" value="1"/>
</dbReference>
<protein>
    <recommendedName>
        <fullName evidence="1">Reverse transcriptase Ty1/copia-type domain-containing protein</fullName>
    </recommendedName>
</protein>
<evidence type="ECO:0000313" key="2">
    <source>
        <dbReference type="EMBL" id="BES94014.1"/>
    </source>
</evidence>
<evidence type="ECO:0000313" key="3">
    <source>
        <dbReference type="Proteomes" id="UP001307889"/>
    </source>
</evidence>